<gene>
    <name evidence="8" type="ORF">G4D63_13610</name>
</gene>
<keyword evidence="3 6" id="KW-0812">Transmembrane</keyword>
<keyword evidence="9" id="KW-1185">Reference proteome</keyword>
<dbReference type="InterPro" id="IPR035906">
    <property type="entry name" value="MetI-like_sf"/>
</dbReference>
<feature type="transmembrane region" description="Helical" evidence="6">
    <location>
        <begin position="161"/>
        <end position="181"/>
    </location>
</feature>
<dbReference type="Proteomes" id="UP000481043">
    <property type="component" value="Unassembled WGS sequence"/>
</dbReference>
<accession>A0A6M0QAI5</accession>
<organism evidence="8 9">
    <name type="scientific">Bacillus mesophilus</name>
    <dbReference type="NCBI Taxonomy" id="1808955"/>
    <lineage>
        <taxon>Bacteria</taxon>
        <taxon>Bacillati</taxon>
        <taxon>Bacillota</taxon>
        <taxon>Bacilli</taxon>
        <taxon>Bacillales</taxon>
        <taxon>Bacillaceae</taxon>
        <taxon>Bacillus</taxon>
    </lineage>
</organism>
<dbReference type="InterPro" id="IPR000515">
    <property type="entry name" value="MetI-like"/>
</dbReference>
<name>A0A6M0QAI5_9BACI</name>
<evidence type="ECO:0000256" key="3">
    <source>
        <dbReference type="ARBA" id="ARBA00022692"/>
    </source>
</evidence>
<comment type="caution">
    <text evidence="8">The sequence shown here is derived from an EMBL/GenBank/DDBJ whole genome shotgun (WGS) entry which is preliminary data.</text>
</comment>
<feature type="transmembrane region" description="Helical" evidence="6">
    <location>
        <begin position="416"/>
        <end position="436"/>
    </location>
</feature>
<dbReference type="EMBL" id="JAAIWM010000004">
    <property type="protein sequence ID" value="NEY72769.1"/>
    <property type="molecule type" value="Genomic_DNA"/>
</dbReference>
<comment type="similarity">
    <text evidence="6">Belongs to the binding-protein-dependent transport system permease family.</text>
</comment>
<feature type="domain" description="ABC transmembrane type-1" evidence="7">
    <location>
        <begin position="409"/>
        <end position="616"/>
    </location>
</feature>
<sequence length="657" mass="75261">MLLLMNKMLRSFILLFLASGFIVYLVMISTDQIYFSHKTDWSYMYQAVLDYYRVLISEQSLGVSKHSLPVNEIVFEHIARSLKIIIPAYIISIIIGIPLGIIHFMVRNRKIQSKLHKVNQIIFGTVPDFFLLIAAQYGLLLLIRGKMIEVDLFGHETLFNLLFPLFIISITPVFYISNITYQSLLNEKDKDYVRTAMSKGTRELPIILKHLLWNAWPTILGYSQTLMLIIISSLPIIERLCSYKGAGYQLLASLKVNDTYTIIGLLLPFLVLVLISLWVTDLIKLIIAPTSLDQELSDDTISNANKFKVLKLVYYFLKTFPFKKATKNVLVFIKEYPSFALGVFILVGMAMMAILGPIMPFVDSKLEGFRIGYDENGKLLRAPLPPSSEYWFGTDREGRDLFSIIVHGARETFSELFFIVVLRFIISIPFGYFAAVHKGTRNLLGFSNSLLSFLPAIILVMLVGNLPSLQESYSRYALLMLVIAFLDIGRIGEIMRQEFTKINKTEYMVAAVSMGTEWYHIITRYYIPIIYQKIVYIFISDMARIMVLLGGLGIVQVYLAQDLKWDPQVGMTIENLTFTWPSLLSNSLRDIQTAPWIPFFPSLMIAVTIIGLNLFGIGLKHFIDDYKNKKQQEEILKGKNETHENWITNYSKENINL</sequence>
<feature type="transmembrane region" description="Helical" evidence="6">
    <location>
        <begin position="118"/>
        <end position="141"/>
    </location>
</feature>
<feature type="transmembrane region" description="Helical" evidence="6">
    <location>
        <begin position="84"/>
        <end position="106"/>
    </location>
</feature>
<evidence type="ECO:0000256" key="4">
    <source>
        <dbReference type="ARBA" id="ARBA00022989"/>
    </source>
</evidence>
<dbReference type="GO" id="GO:0055085">
    <property type="term" value="P:transmembrane transport"/>
    <property type="evidence" value="ECO:0007669"/>
    <property type="project" value="InterPro"/>
</dbReference>
<reference evidence="8 9" key="1">
    <citation type="submission" date="2020-02" db="EMBL/GenBank/DDBJ databases">
        <title>Bacillus aquiflavi sp. nov., isolated from yellow water of strong flavor Chinese baijiu in Yibin region of China.</title>
        <authorList>
            <person name="Xie J."/>
        </authorList>
    </citation>
    <scope>NUCLEOTIDE SEQUENCE [LARGE SCALE GENOMIC DNA]</scope>
    <source>
        <strain evidence="8 9">SA4</strain>
    </source>
</reference>
<keyword evidence="5 6" id="KW-0472">Membrane</keyword>
<evidence type="ECO:0000256" key="2">
    <source>
        <dbReference type="ARBA" id="ARBA00022448"/>
    </source>
</evidence>
<feature type="transmembrane region" description="Helical" evidence="6">
    <location>
        <begin position="211"/>
        <end position="237"/>
    </location>
</feature>
<dbReference type="Gene3D" id="1.10.3720.10">
    <property type="entry name" value="MetI-like"/>
    <property type="match status" value="2"/>
</dbReference>
<feature type="transmembrane region" description="Helical" evidence="6">
    <location>
        <begin position="443"/>
        <end position="464"/>
    </location>
</feature>
<evidence type="ECO:0000256" key="6">
    <source>
        <dbReference type="RuleBase" id="RU363032"/>
    </source>
</evidence>
<feature type="transmembrane region" description="Helical" evidence="6">
    <location>
        <begin position="596"/>
        <end position="619"/>
    </location>
</feature>
<evidence type="ECO:0000259" key="7">
    <source>
        <dbReference type="PROSITE" id="PS50928"/>
    </source>
</evidence>
<proteinExistence type="inferred from homology"/>
<feature type="transmembrane region" description="Helical" evidence="6">
    <location>
        <begin position="534"/>
        <end position="559"/>
    </location>
</feature>
<dbReference type="RefSeq" id="WP_163180215.1">
    <property type="nucleotide sequence ID" value="NZ_JAAIWM010000004.1"/>
</dbReference>
<feature type="transmembrane region" description="Helical" evidence="6">
    <location>
        <begin position="339"/>
        <end position="359"/>
    </location>
</feature>
<feature type="transmembrane region" description="Helical" evidence="6">
    <location>
        <begin position="476"/>
        <end position="495"/>
    </location>
</feature>
<comment type="subcellular location">
    <subcellularLocation>
        <location evidence="6">Cell membrane</location>
        <topology evidence="6">Multi-pass membrane protein</topology>
    </subcellularLocation>
    <subcellularLocation>
        <location evidence="1">Membrane</location>
        <topology evidence="1">Multi-pass membrane protein</topology>
    </subcellularLocation>
</comment>
<evidence type="ECO:0000313" key="9">
    <source>
        <dbReference type="Proteomes" id="UP000481043"/>
    </source>
</evidence>
<keyword evidence="4 6" id="KW-1133">Transmembrane helix</keyword>
<dbReference type="AlphaFoldDB" id="A0A6M0QAI5"/>
<dbReference type="Pfam" id="PF00528">
    <property type="entry name" value="BPD_transp_1"/>
    <property type="match status" value="1"/>
</dbReference>
<dbReference type="SUPFAM" id="SSF161098">
    <property type="entry name" value="MetI-like"/>
    <property type="match status" value="2"/>
</dbReference>
<dbReference type="PANTHER" id="PTHR43839">
    <property type="entry name" value="OPPC IN A BINDING PROTEIN-DEPENDENT TRANSPORT SYSTEM"/>
    <property type="match status" value="1"/>
</dbReference>
<keyword evidence="2 6" id="KW-0813">Transport</keyword>
<feature type="domain" description="ABC transmembrane type-1" evidence="7">
    <location>
        <begin position="78"/>
        <end position="278"/>
    </location>
</feature>
<evidence type="ECO:0000313" key="8">
    <source>
        <dbReference type="EMBL" id="NEY72769.1"/>
    </source>
</evidence>
<evidence type="ECO:0000256" key="1">
    <source>
        <dbReference type="ARBA" id="ARBA00004141"/>
    </source>
</evidence>
<dbReference type="GO" id="GO:0005886">
    <property type="term" value="C:plasma membrane"/>
    <property type="evidence" value="ECO:0007669"/>
    <property type="project" value="UniProtKB-SubCell"/>
</dbReference>
<dbReference type="PANTHER" id="PTHR43839:SF3">
    <property type="entry name" value="OLIGOPEPTIDE ABC TRANSPORTER, PERMEASE PROTEIN"/>
    <property type="match status" value="1"/>
</dbReference>
<feature type="transmembrane region" description="Helical" evidence="6">
    <location>
        <begin position="12"/>
        <end position="35"/>
    </location>
</feature>
<dbReference type="PROSITE" id="PS50928">
    <property type="entry name" value="ABC_TM1"/>
    <property type="match status" value="2"/>
</dbReference>
<feature type="transmembrane region" description="Helical" evidence="6">
    <location>
        <begin position="260"/>
        <end position="279"/>
    </location>
</feature>
<protein>
    <submittedName>
        <fullName evidence="8">ABC transporter permease subunit</fullName>
    </submittedName>
</protein>
<evidence type="ECO:0000256" key="5">
    <source>
        <dbReference type="ARBA" id="ARBA00023136"/>
    </source>
</evidence>